<evidence type="ECO:0000313" key="5">
    <source>
        <dbReference type="Proteomes" id="UP000026915"/>
    </source>
</evidence>
<dbReference type="SUPFAM" id="SSF63491">
    <property type="entry name" value="BAG domain"/>
    <property type="match status" value="1"/>
</dbReference>
<dbReference type="STRING" id="3641.A0A061DSQ1"/>
<dbReference type="Gramene" id="EOX95819">
    <property type="protein sequence ID" value="EOX95819"/>
    <property type="gene ID" value="TCM_005224"/>
</dbReference>
<evidence type="ECO:0000256" key="2">
    <source>
        <dbReference type="SAM" id="MobiDB-lite"/>
    </source>
</evidence>
<dbReference type="Gene3D" id="1.20.58.120">
    <property type="entry name" value="BAG domain"/>
    <property type="match status" value="1"/>
</dbReference>
<dbReference type="SMART" id="SM00264">
    <property type="entry name" value="BAG"/>
    <property type="match status" value="1"/>
</dbReference>
<dbReference type="PANTHER" id="PTHR33322:SF16">
    <property type="entry name" value="BAG FAMILY MOLECULAR CHAPERONE REGULATOR 6"/>
    <property type="match status" value="1"/>
</dbReference>
<dbReference type="CDD" id="cd23767">
    <property type="entry name" value="IQCD"/>
    <property type="match status" value="1"/>
</dbReference>
<keyword evidence="5" id="KW-1185">Reference proteome</keyword>
<feature type="domain" description="BAG" evidence="3">
    <location>
        <begin position="585"/>
        <end position="662"/>
    </location>
</feature>
<dbReference type="Pfam" id="PF02179">
    <property type="entry name" value="BAG"/>
    <property type="match status" value="1"/>
</dbReference>
<evidence type="ECO:0000256" key="1">
    <source>
        <dbReference type="ARBA" id="ARBA00023186"/>
    </source>
</evidence>
<dbReference type="InParanoid" id="A0A061DSQ1"/>
<feature type="compositionally biased region" description="Basic and acidic residues" evidence="2">
    <location>
        <begin position="331"/>
        <end position="371"/>
    </location>
</feature>
<name>A0A061DSQ1_THECC</name>
<feature type="region of interest" description="Disordered" evidence="2">
    <location>
        <begin position="493"/>
        <end position="529"/>
    </location>
</feature>
<reference evidence="4 5" key="1">
    <citation type="journal article" date="2013" name="Genome Biol.">
        <title>The genome sequence of the most widely cultivated cacao type and its use to identify candidate genes regulating pod color.</title>
        <authorList>
            <person name="Motamayor J.C."/>
            <person name="Mockaitis K."/>
            <person name="Schmutz J."/>
            <person name="Haiminen N."/>
            <person name="Iii D.L."/>
            <person name="Cornejo O."/>
            <person name="Findley S.D."/>
            <person name="Zheng P."/>
            <person name="Utro F."/>
            <person name="Royaert S."/>
            <person name="Saski C."/>
            <person name="Jenkins J."/>
            <person name="Podicheti R."/>
            <person name="Zhao M."/>
            <person name="Scheffler B.E."/>
            <person name="Stack J.C."/>
            <person name="Feltus F.A."/>
            <person name="Mustiga G.M."/>
            <person name="Amores F."/>
            <person name="Phillips W."/>
            <person name="Marelli J.P."/>
            <person name="May G.D."/>
            <person name="Shapiro H."/>
            <person name="Ma J."/>
            <person name="Bustamante C.D."/>
            <person name="Schnell R.J."/>
            <person name="Main D."/>
            <person name="Gilbert D."/>
            <person name="Parida L."/>
            <person name="Kuhn D.N."/>
        </authorList>
    </citation>
    <scope>NUCLEOTIDE SEQUENCE [LARGE SCALE GENOMIC DNA]</scope>
    <source>
        <strain evidence="5">cv. Matina 1-6</strain>
    </source>
</reference>
<dbReference type="OMA" id="ESHHNER"/>
<organism evidence="4 5">
    <name type="scientific">Theobroma cacao</name>
    <name type="common">Cacao</name>
    <name type="synonym">Cocoa</name>
    <dbReference type="NCBI Taxonomy" id="3641"/>
    <lineage>
        <taxon>Eukaryota</taxon>
        <taxon>Viridiplantae</taxon>
        <taxon>Streptophyta</taxon>
        <taxon>Embryophyta</taxon>
        <taxon>Tracheophyta</taxon>
        <taxon>Spermatophyta</taxon>
        <taxon>Magnoliopsida</taxon>
        <taxon>eudicotyledons</taxon>
        <taxon>Gunneridae</taxon>
        <taxon>Pentapetalae</taxon>
        <taxon>rosids</taxon>
        <taxon>malvids</taxon>
        <taxon>Malvales</taxon>
        <taxon>Malvaceae</taxon>
        <taxon>Byttnerioideae</taxon>
        <taxon>Theobroma</taxon>
    </lineage>
</organism>
<gene>
    <name evidence="4" type="ORF">TCM_005224</name>
</gene>
<dbReference type="Proteomes" id="UP000026915">
    <property type="component" value="Chromosome 1"/>
</dbReference>
<protein>
    <submittedName>
        <fullName evidence="4">Uncharacterized protein isoform 2</fullName>
    </submittedName>
</protein>
<dbReference type="GO" id="GO:0006457">
    <property type="term" value="P:protein folding"/>
    <property type="evidence" value="ECO:0000318"/>
    <property type="project" value="GO_Central"/>
</dbReference>
<feature type="region of interest" description="Disordered" evidence="2">
    <location>
        <begin position="698"/>
        <end position="771"/>
    </location>
</feature>
<evidence type="ECO:0000313" key="4">
    <source>
        <dbReference type="EMBL" id="EOX95819.1"/>
    </source>
</evidence>
<dbReference type="InterPro" id="IPR036533">
    <property type="entry name" value="BAG_dom_sf"/>
</dbReference>
<dbReference type="InterPro" id="IPR040400">
    <property type="entry name" value="BAG5/6/7/8"/>
</dbReference>
<evidence type="ECO:0000259" key="3">
    <source>
        <dbReference type="PROSITE" id="PS51035"/>
    </source>
</evidence>
<dbReference type="EMBL" id="CM001879">
    <property type="protein sequence ID" value="EOX95819.1"/>
    <property type="molecule type" value="Genomic_DNA"/>
</dbReference>
<dbReference type="FunCoup" id="A0A061DSQ1">
    <property type="interactions" value="79"/>
</dbReference>
<dbReference type="GO" id="GO:0051087">
    <property type="term" value="F:protein-folding chaperone binding"/>
    <property type="evidence" value="ECO:0007669"/>
    <property type="project" value="InterPro"/>
</dbReference>
<feature type="compositionally biased region" description="Basic and acidic residues" evidence="2">
    <location>
        <begin position="309"/>
        <end position="322"/>
    </location>
</feature>
<dbReference type="InterPro" id="IPR003103">
    <property type="entry name" value="BAG_domain"/>
</dbReference>
<sequence length="1097" mass="122984">MMPVYRYMDSNPHRRDQVPFPQHFFPGFEAVPPHLKVDPSNSPMMFESWPCSSNYGYSVPSYSCYNHGNFPACYSFRPPCPHFAPPPAFHHYPNYPTFPVAYPVYYFPPPHHSNEQPRYEYDKDAHAKHHCCGCPNHPCNQKNERSLKIEEQEPDAEKKEGDSVVSIQPRSYPYPVVWIPPEYVKNKEYGKRIDQPEVSDWDKAPQFTKSFKSLKPTEQEPRVWNGWFPLDMNGLKSLMQGEGERKTQNQQNEDKMRQFLFPIFGVPSDTKQEEDENQDKMKWKTASDHSKQAPNSFEFVPVESSGNDGRTDKPQVNEEFSHNKSASEIVGKADKKCASVKQMEVHREDKSEGTEKRGRDASVKRIEDTAKNELGGTTAKGKSPSPQKTSKLPPVCLRVDPLPKKRNGNGSSRSPSPPKGQAQGTSTKACTALGLQEEFAVCPQNLNGSLGKVEPGKKERKNIQVIEKTCKENKAGECTSASQAQVLGNLSFDSQGVSRTPISERTESYSHKNKLGEEKSASSEEVVGAEKAAETIKATNLDKSAPGQCKAETKRMSDAEAAKLIQSAYRGFEVRKWDPLKKLKQIAKAREQVDEIRNRIQALESSSDPNKDDRQRLLIGEMIMSLLLKLDSIQGLHSCVRDARKSLARELVTAQEKLDSLSSKFAEEKVKELATAASTDYPRVDACRNASIEKENKKTSGGCISSFEDTNENGNNVKEPEQENLSDKEDKKPDAKDEETTEPPIADQELDGKIENEPTEVSNDIERHTAQSTPIMELENEDMSRIQDGDLSPNLECITHLPSAPEQKSNADEFSEMKDLTKEGKSEVVEVNDLILVSNNSEEDKLRSLPKEMIDCMHTVCEPEKKIGNSNGEKESDLPINQAFPAEVENLRCTKKDQEIDLLEELPLGIIDEEPAISKFEKCELHETGENNILSSTEGHLAGCQADEQLPEAASDNCVKGQNENDFTKSPALIEVEQTQEKEVNNVNKLEISLVPGLVFDSPALFLPSLQFLPADPLVLSSPQTTLLFPELQQFQLLILKRPYDQLVSFHSHPLLDALCHCFLHLLLKNRILLASNLALTRISMKSNSAESKMKGR</sequence>
<dbReference type="PROSITE" id="PS51035">
    <property type="entry name" value="BAG"/>
    <property type="match status" value="1"/>
</dbReference>
<dbReference type="AlphaFoldDB" id="A0A061DSQ1"/>
<feature type="compositionally biased region" description="Basic and acidic residues" evidence="2">
    <location>
        <begin position="502"/>
        <end position="522"/>
    </location>
</feature>
<feature type="compositionally biased region" description="Basic and acidic residues" evidence="2">
    <location>
        <begin position="718"/>
        <end position="735"/>
    </location>
</feature>
<accession>A0A061DSQ1</accession>
<dbReference type="PANTHER" id="PTHR33322">
    <property type="entry name" value="BAG DOMAIN CONTAINING PROTEIN, EXPRESSED"/>
    <property type="match status" value="1"/>
</dbReference>
<feature type="region of interest" description="Disordered" evidence="2">
    <location>
        <begin position="267"/>
        <end position="429"/>
    </location>
</feature>
<dbReference type="FunFam" id="1.20.58.120:FF:000010">
    <property type="entry name" value="BAG family molecular chaperone regulator 6"/>
    <property type="match status" value="1"/>
</dbReference>
<dbReference type="eggNOG" id="ENOG502QRHM">
    <property type="taxonomic scope" value="Eukaryota"/>
</dbReference>
<keyword evidence="1" id="KW-0143">Chaperone</keyword>
<dbReference type="HOGENOM" id="CLU_007206_0_0_1"/>
<proteinExistence type="predicted"/>
<feature type="compositionally biased region" description="Basic and acidic residues" evidence="2">
    <location>
        <begin position="278"/>
        <end position="291"/>
    </location>
</feature>